<dbReference type="Proteomes" id="UP000017127">
    <property type="component" value="Unassembled WGS sequence"/>
</dbReference>
<dbReference type="PATRIC" id="fig|1348334.3.peg.3316"/>
<evidence type="ECO:0000313" key="2">
    <source>
        <dbReference type="EMBL" id="ERT06574.1"/>
    </source>
</evidence>
<accession>U7QF48</accession>
<protein>
    <submittedName>
        <fullName evidence="2">Glycerophosphoryl diester phosphodiesterase family protein</fullName>
    </submittedName>
</protein>
<dbReference type="RefSeq" id="WP_023067189.1">
    <property type="nucleotide sequence ID" value="NZ_AUZM01000034.1"/>
</dbReference>
<keyword evidence="3" id="KW-1185">Reference proteome</keyword>
<dbReference type="PANTHER" id="PTHR46211">
    <property type="entry name" value="GLYCEROPHOSPHORYL DIESTER PHOSPHODIESTERASE"/>
    <property type="match status" value="1"/>
</dbReference>
<dbReference type="SUPFAM" id="SSF51695">
    <property type="entry name" value="PLC-like phosphodiesterases"/>
    <property type="match status" value="1"/>
</dbReference>
<dbReference type="Gene3D" id="3.20.20.190">
    <property type="entry name" value="Phosphatidylinositol (PI) phosphodiesterase"/>
    <property type="match status" value="1"/>
</dbReference>
<dbReference type="AlphaFoldDB" id="U7QF48"/>
<proteinExistence type="predicted"/>
<evidence type="ECO:0000259" key="1">
    <source>
        <dbReference type="PROSITE" id="PS51704"/>
    </source>
</evidence>
<dbReference type="PROSITE" id="PS50007">
    <property type="entry name" value="PIPLC_X_DOMAIN"/>
    <property type="match status" value="1"/>
</dbReference>
<reference evidence="2 3" key="1">
    <citation type="journal article" date="2013" name="Front. Microbiol.">
        <title>Comparative genomic analyses of the cyanobacterium, Lyngbya aestuarii BL J, a powerful hydrogen producer.</title>
        <authorList>
            <person name="Kothari A."/>
            <person name="Vaughn M."/>
            <person name="Garcia-Pichel F."/>
        </authorList>
    </citation>
    <scope>NUCLEOTIDE SEQUENCE [LARGE SCALE GENOMIC DNA]</scope>
    <source>
        <strain evidence="2 3">BL J</strain>
    </source>
</reference>
<dbReference type="GO" id="GO:0008081">
    <property type="term" value="F:phosphoric diester hydrolase activity"/>
    <property type="evidence" value="ECO:0007669"/>
    <property type="project" value="InterPro"/>
</dbReference>
<dbReference type="PANTHER" id="PTHR46211:SF14">
    <property type="entry name" value="GLYCEROPHOSPHODIESTER PHOSPHODIESTERASE"/>
    <property type="match status" value="1"/>
</dbReference>
<dbReference type="GO" id="GO:0006629">
    <property type="term" value="P:lipid metabolic process"/>
    <property type="evidence" value="ECO:0007669"/>
    <property type="project" value="InterPro"/>
</dbReference>
<dbReference type="OrthoDB" id="384721at2"/>
<dbReference type="Pfam" id="PF03009">
    <property type="entry name" value="GDPD"/>
    <property type="match status" value="1"/>
</dbReference>
<dbReference type="InterPro" id="IPR030395">
    <property type="entry name" value="GP_PDE_dom"/>
</dbReference>
<sequence>MNLEVVAHRGFSAMAPENTIAAFSAAIKGGANSIEFDLQLSRDGVPIIFHDETLDRITGTAGRVREKSLQELKQLNAGGWFAEQFVGETIPTLAEALGCFKQVQKFLYFDVKPHCQWSQTEIEGLIQQVTEAEILEKCVITAFNEEFLEQVRACCPEIKLGYFLIEATDYPQQLHKATTAGNAILSSLFDVVLENPHFVEDSRSQGVDWVVWTVDRPEHFQELIELGVKRIITNSLIGWT</sequence>
<name>U7QF48_9CYAN</name>
<dbReference type="PROSITE" id="PS51704">
    <property type="entry name" value="GP_PDE"/>
    <property type="match status" value="1"/>
</dbReference>
<comment type="caution">
    <text evidence="2">The sequence shown here is derived from an EMBL/GenBank/DDBJ whole genome shotgun (WGS) entry which is preliminary data.</text>
</comment>
<evidence type="ECO:0000313" key="3">
    <source>
        <dbReference type="Proteomes" id="UP000017127"/>
    </source>
</evidence>
<organism evidence="2 3">
    <name type="scientific">Lyngbya aestuarii BL J</name>
    <dbReference type="NCBI Taxonomy" id="1348334"/>
    <lineage>
        <taxon>Bacteria</taxon>
        <taxon>Bacillati</taxon>
        <taxon>Cyanobacteriota</taxon>
        <taxon>Cyanophyceae</taxon>
        <taxon>Oscillatoriophycideae</taxon>
        <taxon>Oscillatoriales</taxon>
        <taxon>Microcoleaceae</taxon>
        <taxon>Lyngbya</taxon>
    </lineage>
</organism>
<dbReference type="InterPro" id="IPR017946">
    <property type="entry name" value="PLC-like_Pdiesterase_TIM-brl"/>
</dbReference>
<gene>
    <name evidence="2" type="ORF">M595_3428</name>
</gene>
<feature type="domain" description="GP-PDE" evidence="1">
    <location>
        <begin position="3"/>
        <end position="240"/>
    </location>
</feature>
<dbReference type="EMBL" id="AUZM01000034">
    <property type="protein sequence ID" value="ERT06574.1"/>
    <property type="molecule type" value="Genomic_DNA"/>
</dbReference>